<reference evidence="1" key="1">
    <citation type="submission" date="2018-05" db="EMBL/GenBank/DDBJ databases">
        <authorList>
            <person name="Lanie J.A."/>
            <person name="Ng W.-L."/>
            <person name="Kazmierczak K.M."/>
            <person name="Andrzejewski T.M."/>
            <person name="Davidsen T.M."/>
            <person name="Wayne K.J."/>
            <person name="Tettelin H."/>
            <person name="Glass J.I."/>
            <person name="Rusch D."/>
            <person name="Podicherti R."/>
            <person name="Tsui H.-C.T."/>
            <person name="Winkler M.E."/>
        </authorList>
    </citation>
    <scope>NUCLEOTIDE SEQUENCE</scope>
</reference>
<evidence type="ECO:0008006" key="2">
    <source>
        <dbReference type="Google" id="ProtNLM"/>
    </source>
</evidence>
<protein>
    <recommendedName>
        <fullName evidence="2">Cytoplasmic protein</fullName>
    </recommendedName>
</protein>
<dbReference type="PANTHER" id="PTHR30528">
    <property type="entry name" value="CYTOPLASMIC PROTEIN"/>
    <property type="match status" value="1"/>
</dbReference>
<proteinExistence type="predicted"/>
<organism evidence="1">
    <name type="scientific">marine metagenome</name>
    <dbReference type="NCBI Taxonomy" id="408172"/>
    <lineage>
        <taxon>unclassified sequences</taxon>
        <taxon>metagenomes</taxon>
        <taxon>ecological metagenomes</taxon>
    </lineage>
</organism>
<accession>A0A381QAT4</accession>
<dbReference type="EMBL" id="UINC01001222">
    <property type="protein sequence ID" value="SUZ74763.1"/>
    <property type="molecule type" value="Genomic_DNA"/>
</dbReference>
<dbReference type="AlphaFoldDB" id="A0A381QAT4"/>
<dbReference type="Pfam" id="PF06224">
    <property type="entry name" value="AlkZ-like"/>
    <property type="match status" value="1"/>
</dbReference>
<dbReference type="PANTHER" id="PTHR30528:SF0">
    <property type="entry name" value="CYTOPLASMIC PROTEIN"/>
    <property type="match status" value="1"/>
</dbReference>
<feature type="non-terminal residue" evidence="1">
    <location>
        <position position="1"/>
    </location>
</feature>
<name>A0A381QAT4_9ZZZZ</name>
<sequence>VSPSSDPVQIGAATARRIALAAQGFADRPPAGRVDVRHFRRALGRMGLLQLDSVQAVCRSHYLPVYSRLGAYDRDRLDAWLWHSGEVFEAWSHEASLLPVGLEPRLRWMKERARAGGTWAGLASMAENRADYVAAVLDEVEQRGPITAAQLSDPRPRAGAWWDGRSDGKRAVDWLFRVGDVGSRRVGNFERAYEAFAGVVPSEIRDLATPGADDAQRDLLEIAGRCHGIGTASDLADYFRIGIREARPRLAELVDHGRLRAAEVDGWSDPAYLHPDAVRPRSVAARSLLSPFDPVVWFRPRAERLFGFRYRIEIYVPEPKREYGYYVLPFLLGDRLVGRVDVKADRPAGRLLARGVFAEEGVDMDSVAVELSAELGRLARFLGLDSVVVGRRGNLAAALRAVRR</sequence>
<evidence type="ECO:0000313" key="1">
    <source>
        <dbReference type="EMBL" id="SUZ74763.1"/>
    </source>
</evidence>
<gene>
    <name evidence="1" type="ORF">METZ01_LOCUS27617</name>
</gene>
<dbReference type="InterPro" id="IPR009351">
    <property type="entry name" value="AlkZ-like"/>
</dbReference>